<dbReference type="AlphaFoldDB" id="A0A6V7NFL6"/>
<organism evidence="1">
    <name type="scientific">Ananas comosus var. bracteatus</name>
    <name type="common">red pineapple</name>
    <dbReference type="NCBI Taxonomy" id="296719"/>
    <lineage>
        <taxon>Eukaryota</taxon>
        <taxon>Viridiplantae</taxon>
        <taxon>Streptophyta</taxon>
        <taxon>Embryophyta</taxon>
        <taxon>Tracheophyta</taxon>
        <taxon>Spermatophyta</taxon>
        <taxon>Magnoliopsida</taxon>
        <taxon>Liliopsida</taxon>
        <taxon>Poales</taxon>
        <taxon>Bromeliaceae</taxon>
        <taxon>Bromelioideae</taxon>
        <taxon>Ananas</taxon>
    </lineage>
</organism>
<accession>A0A6V7NFL6</accession>
<name>A0A6V7NFL6_ANACO</name>
<evidence type="ECO:0000313" key="1">
    <source>
        <dbReference type="EMBL" id="CAD1817204.1"/>
    </source>
</evidence>
<dbReference type="EMBL" id="LR862129">
    <property type="protein sequence ID" value="CAD1817204.1"/>
    <property type="molecule type" value="Genomic_DNA"/>
</dbReference>
<gene>
    <name evidence="1" type="ORF">CB5_LOCUS415</name>
</gene>
<reference evidence="1" key="1">
    <citation type="submission" date="2020-07" db="EMBL/GenBank/DDBJ databases">
        <authorList>
            <person name="Lin J."/>
        </authorList>
    </citation>
    <scope>NUCLEOTIDE SEQUENCE</scope>
</reference>
<protein>
    <submittedName>
        <fullName evidence="1">Uncharacterized protein</fullName>
    </submittedName>
</protein>
<sequence>MPCVHRRCLVHTVVKELQDSVAYAETAREMWIDLEECFLQDQFPFASLSTLDAMQHDHYETVIPQPIQDYAEAQLVASLSVKQSNQPIDTNPAASLIPQKENSDVRFDISNSQSTNSEKEIDIEPMLEMHPTFSQPQRTHKRPTYLIDYICYSALGNSNSRSSLQDASSGMSHPLSHFVSYDCFSPKHRAFLAVTTNLNEPKSFSQAINDLKWRDSMAKEIQALRQIKHGL</sequence>
<proteinExistence type="predicted"/>